<sequence>MAHLGENSIPVIRAATGLHADDARRQIGDESCQLASTELFLQYDVSVFIYAVKLKALFGYIDSKHLYFAFSDTIARGLPSPV</sequence>
<proteinExistence type="predicted"/>
<accession>A0A450VLE5</accession>
<evidence type="ECO:0000313" key="2">
    <source>
        <dbReference type="EMBL" id="VFK05622.1"/>
    </source>
</evidence>
<protein>
    <submittedName>
        <fullName evidence="2">Uncharacterized protein</fullName>
    </submittedName>
</protein>
<dbReference type="EMBL" id="CAADFI010000599">
    <property type="protein sequence ID" value="VFK05559.1"/>
    <property type="molecule type" value="Genomic_DNA"/>
</dbReference>
<evidence type="ECO:0000313" key="3">
    <source>
        <dbReference type="EMBL" id="VFK06421.1"/>
    </source>
</evidence>
<dbReference type="EMBL" id="CAADFJ010000612">
    <property type="protein sequence ID" value="VFK09493.1"/>
    <property type="molecule type" value="Genomic_DNA"/>
</dbReference>
<reference evidence="2" key="1">
    <citation type="submission" date="2019-02" db="EMBL/GenBank/DDBJ databases">
        <authorList>
            <person name="Gruber-Vodicka R. H."/>
            <person name="Seah K. B. B."/>
        </authorList>
    </citation>
    <scope>NUCLEOTIDE SEQUENCE</scope>
    <source>
        <strain evidence="4">BECK_SA2B12</strain>
        <strain evidence="2">BECK_SA2B15</strain>
        <strain evidence="1">BECK_SA2B20</strain>
    </source>
</reference>
<dbReference type="EMBL" id="CAADFG010000573">
    <property type="protein sequence ID" value="VFK05622.1"/>
    <property type="molecule type" value="Genomic_DNA"/>
</dbReference>
<organism evidence="2">
    <name type="scientific">Candidatus Kentrum eta</name>
    <dbReference type="NCBI Taxonomy" id="2126337"/>
    <lineage>
        <taxon>Bacteria</taxon>
        <taxon>Pseudomonadati</taxon>
        <taxon>Pseudomonadota</taxon>
        <taxon>Gammaproteobacteria</taxon>
        <taxon>Candidatus Kentrum</taxon>
    </lineage>
</organism>
<dbReference type="EMBL" id="CAADFG010000641">
    <property type="protein sequence ID" value="VFK06421.1"/>
    <property type="molecule type" value="Genomic_DNA"/>
</dbReference>
<evidence type="ECO:0000313" key="4">
    <source>
        <dbReference type="EMBL" id="VFK09493.1"/>
    </source>
</evidence>
<name>A0A450VLE5_9GAMM</name>
<evidence type="ECO:0000313" key="1">
    <source>
        <dbReference type="EMBL" id="VFK05559.1"/>
    </source>
</evidence>
<dbReference type="AlphaFoldDB" id="A0A450VLE5"/>
<gene>
    <name evidence="2" type="ORF">BECKH772A_GA0070896_105731</name>
    <name evidence="3" type="ORF">BECKH772A_GA0070896_106412</name>
    <name evidence="1" type="ORF">BECKH772B_GA0070898_105992</name>
    <name evidence="4" type="ORF">BECKH772C_GA0070978_106122</name>
</gene>